<dbReference type="SMART" id="SM00895">
    <property type="entry name" value="FCD"/>
    <property type="match status" value="1"/>
</dbReference>
<evidence type="ECO:0000313" key="5">
    <source>
        <dbReference type="EMBL" id="REE04321.1"/>
    </source>
</evidence>
<dbReference type="InterPro" id="IPR000524">
    <property type="entry name" value="Tscrpt_reg_HTH_GntR"/>
</dbReference>
<dbReference type="Pfam" id="PF00392">
    <property type="entry name" value="GntR"/>
    <property type="match status" value="1"/>
</dbReference>
<keyword evidence="3" id="KW-0804">Transcription</keyword>
<name>A0A3D9LD27_9MICC</name>
<dbReference type="PROSITE" id="PS50949">
    <property type="entry name" value="HTH_GNTR"/>
    <property type="match status" value="1"/>
</dbReference>
<dbReference type="Gene3D" id="1.20.120.530">
    <property type="entry name" value="GntR ligand-binding domain-like"/>
    <property type="match status" value="1"/>
</dbReference>
<dbReference type="EMBL" id="QREH01000001">
    <property type="protein sequence ID" value="REE04321.1"/>
    <property type="molecule type" value="Genomic_DNA"/>
</dbReference>
<dbReference type="SUPFAM" id="SSF46785">
    <property type="entry name" value="Winged helix' DNA-binding domain"/>
    <property type="match status" value="1"/>
</dbReference>
<dbReference type="PANTHER" id="PTHR43537:SF5">
    <property type="entry name" value="UXU OPERON TRANSCRIPTIONAL REGULATOR"/>
    <property type="match status" value="1"/>
</dbReference>
<dbReference type="InterPro" id="IPR008920">
    <property type="entry name" value="TF_FadR/GntR_C"/>
</dbReference>
<dbReference type="InterPro" id="IPR036390">
    <property type="entry name" value="WH_DNA-bd_sf"/>
</dbReference>
<dbReference type="GO" id="GO:0003677">
    <property type="term" value="F:DNA binding"/>
    <property type="evidence" value="ECO:0007669"/>
    <property type="project" value="UniProtKB-KW"/>
</dbReference>
<keyword evidence="2 5" id="KW-0238">DNA-binding</keyword>
<accession>A0A3D9LD27</accession>
<dbReference type="OrthoDB" id="5243844at2"/>
<proteinExistence type="predicted"/>
<dbReference type="InterPro" id="IPR011711">
    <property type="entry name" value="GntR_C"/>
</dbReference>
<dbReference type="PANTHER" id="PTHR43537">
    <property type="entry name" value="TRANSCRIPTIONAL REGULATOR, GNTR FAMILY"/>
    <property type="match status" value="1"/>
</dbReference>
<dbReference type="GO" id="GO:0003700">
    <property type="term" value="F:DNA-binding transcription factor activity"/>
    <property type="evidence" value="ECO:0007669"/>
    <property type="project" value="InterPro"/>
</dbReference>
<evidence type="ECO:0000256" key="3">
    <source>
        <dbReference type="ARBA" id="ARBA00023163"/>
    </source>
</evidence>
<feature type="domain" description="HTH gntR-type" evidence="4">
    <location>
        <begin position="27"/>
        <end position="94"/>
    </location>
</feature>
<dbReference type="RefSeq" id="WP_115932280.1">
    <property type="nucleotide sequence ID" value="NZ_QREH01000001.1"/>
</dbReference>
<evidence type="ECO:0000256" key="2">
    <source>
        <dbReference type="ARBA" id="ARBA00023125"/>
    </source>
</evidence>
<dbReference type="SMART" id="SM00345">
    <property type="entry name" value="HTH_GNTR"/>
    <property type="match status" value="1"/>
</dbReference>
<dbReference type="Gene3D" id="1.10.10.10">
    <property type="entry name" value="Winged helix-like DNA-binding domain superfamily/Winged helix DNA-binding domain"/>
    <property type="match status" value="1"/>
</dbReference>
<protein>
    <submittedName>
        <fullName evidence="5">DNA-binding GntR family transcriptional regulator</fullName>
    </submittedName>
</protein>
<dbReference type="InterPro" id="IPR036388">
    <property type="entry name" value="WH-like_DNA-bd_sf"/>
</dbReference>
<dbReference type="AlphaFoldDB" id="A0A3D9LD27"/>
<comment type="caution">
    <text evidence="5">The sequence shown here is derived from an EMBL/GenBank/DDBJ whole genome shotgun (WGS) entry which is preliminary data.</text>
</comment>
<dbReference type="SUPFAM" id="SSF48008">
    <property type="entry name" value="GntR ligand-binding domain-like"/>
    <property type="match status" value="1"/>
</dbReference>
<organism evidence="5 6">
    <name type="scientific">Citricoccus muralis</name>
    <dbReference type="NCBI Taxonomy" id="169134"/>
    <lineage>
        <taxon>Bacteria</taxon>
        <taxon>Bacillati</taxon>
        <taxon>Actinomycetota</taxon>
        <taxon>Actinomycetes</taxon>
        <taxon>Micrococcales</taxon>
        <taxon>Micrococcaceae</taxon>
        <taxon>Citricoccus</taxon>
    </lineage>
</organism>
<dbReference type="Pfam" id="PF07729">
    <property type="entry name" value="FCD"/>
    <property type="match status" value="1"/>
</dbReference>
<dbReference type="Proteomes" id="UP000256727">
    <property type="component" value="Unassembled WGS sequence"/>
</dbReference>
<evidence type="ECO:0000256" key="1">
    <source>
        <dbReference type="ARBA" id="ARBA00023015"/>
    </source>
</evidence>
<evidence type="ECO:0000313" key="6">
    <source>
        <dbReference type="Proteomes" id="UP000256727"/>
    </source>
</evidence>
<keyword evidence="1" id="KW-0805">Transcription regulation</keyword>
<sequence length="260" mass="28021">MNQTQDRGSARRNGPVTRPLVNTVRRPSTVDLIAVELRNAIYGGTLMPGSSVREAEVASQLGVSRGPLRESAQRLVQEGLLVARPGAGLRVVTVGADHVEDLYQARLAIESAAVRQIAALDPEERRQHIASAEDLFAALASALEDGSDARRIGDADLDLHYGLVEATGNLRLMSFASTLIIQTRIAALSHADGYVVRTDILDVHRTLLRQLSDGDGQAASETLAGHFRQTVDRLLGRLDEPFSTVSGEADGSHFSFNRLP</sequence>
<reference evidence="5 6" key="1">
    <citation type="submission" date="2018-07" db="EMBL/GenBank/DDBJ databases">
        <title>Sequencing the genomes of 1000 actinobacteria strains.</title>
        <authorList>
            <person name="Klenk H.-P."/>
        </authorList>
    </citation>
    <scope>NUCLEOTIDE SEQUENCE [LARGE SCALE GENOMIC DNA]</scope>
    <source>
        <strain evidence="5 6">DSM 14442</strain>
    </source>
</reference>
<gene>
    <name evidence="5" type="ORF">C8E99_2156</name>
</gene>
<keyword evidence="6" id="KW-1185">Reference proteome</keyword>
<evidence type="ECO:0000259" key="4">
    <source>
        <dbReference type="PROSITE" id="PS50949"/>
    </source>
</evidence>